<evidence type="ECO:0000259" key="1">
    <source>
        <dbReference type="Pfam" id="PF05170"/>
    </source>
</evidence>
<dbReference type="EMBL" id="QWGR01000006">
    <property type="protein sequence ID" value="RIJ47977.1"/>
    <property type="molecule type" value="Genomic_DNA"/>
</dbReference>
<protein>
    <submittedName>
        <fullName evidence="2">AsmA family protein</fullName>
    </submittedName>
</protein>
<organism evidence="2 3">
    <name type="scientific">Maribellus luteus</name>
    <dbReference type="NCBI Taxonomy" id="2305463"/>
    <lineage>
        <taxon>Bacteria</taxon>
        <taxon>Pseudomonadati</taxon>
        <taxon>Bacteroidota</taxon>
        <taxon>Bacteroidia</taxon>
        <taxon>Marinilabiliales</taxon>
        <taxon>Prolixibacteraceae</taxon>
        <taxon>Maribellus</taxon>
    </lineage>
</organism>
<dbReference type="InterPro" id="IPR007844">
    <property type="entry name" value="AsmA"/>
</dbReference>
<proteinExistence type="predicted"/>
<dbReference type="RefSeq" id="WP_119438323.1">
    <property type="nucleotide sequence ID" value="NZ_QWGR01000006.1"/>
</dbReference>
<gene>
    <name evidence="2" type="ORF">D1614_12720</name>
</gene>
<dbReference type="AlphaFoldDB" id="A0A399T131"/>
<comment type="caution">
    <text evidence="2">The sequence shown here is derived from an EMBL/GenBank/DDBJ whole genome shotgun (WGS) entry which is preliminary data.</text>
</comment>
<dbReference type="OrthoDB" id="596403at2"/>
<dbReference type="Proteomes" id="UP000265926">
    <property type="component" value="Unassembled WGS sequence"/>
</dbReference>
<evidence type="ECO:0000313" key="2">
    <source>
        <dbReference type="EMBL" id="RIJ47977.1"/>
    </source>
</evidence>
<dbReference type="GO" id="GO:0090313">
    <property type="term" value="P:regulation of protein targeting to membrane"/>
    <property type="evidence" value="ECO:0007669"/>
    <property type="project" value="TreeGrafter"/>
</dbReference>
<feature type="domain" description="AsmA" evidence="1">
    <location>
        <begin position="4"/>
        <end position="183"/>
    </location>
</feature>
<name>A0A399T131_9BACT</name>
<dbReference type="GO" id="GO:0005886">
    <property type="term" value="C:plasma membrane"/>
    <property type="evidence" value="ECO:0007669"/>
    <property type="project" value="TreeGrafter"/>
</dbReference>
<keyword evidence="3" id="KW-1185">Reference proteome</keyword>
<dbReference type="Pfam" id="PF05170">
    <property type="entry name" value="AsmA"/>
    <property type="match status" value="1"/>
</dbReference>
<reference evidence="2 3" key="1">
    <citation type="submission" date="2018-08" db="EMBL/GenBank/DDBJ databases">
        <title>Pallidiluteibacterium maritimus gen. nov., sp. nov., isolated from coastal sediment.</title>
        <authorList>
            <person name="Zhou L.Y."/>
        </authorList>
    </citation>
    <scope>NUCLEOTIDE SEQUENCE [LARGE SCALE GENOMIC DNA]</scope>
    <source>
        <strain evidence="2 3">XSD2</strain>
    </source>
</reference>
<accession>A0A399T131</accession>
<dbReference type="InterPro" id="IPR052894">
    <property type="entry name" value="AsmA-related"/>
</dbReference>
<evidence type="ECO:0000313" key="3">
    <source>
        <dbReference type="Proteomes" id="UP000265926"/>
    </source>
</evidence>
<dbReference type="PANTHER" id="PTHR30441">
    <property type="entry name" value="DUF748 DOMAIN-CONTAINING PROTEIN"/>
    <property type="match status" value="1"/>
</dbReference>
<sequence length="833" mass="91699">MKRIIIILLIIVLVIVGALVAIPVFFKQNLLEYAKRTLNKELNAKVELADLKISLFRDFPKASVDLKDMLITGTGAFANDTLLSIPSLRTTIDLSSLFNPSNMEVESIVVDQAFINLLVNESGAANWDLVPAGDAPSETKAETTSEDDFQLKLDKIEILHSDLKYTDKSLNMNLALLDVNLDISGEMYGQGTSLESDGNVGDLSLQYGGVQYISKTTLNVKTLLDVNFETMTFTIAENELMVNRLPLELGGSLQMPSDTVFFDMQLNAKSSGFENFLALVPPVYESYMKDIHAQGNADIKGTLTGFYYGEDYPEFSLNMNIQNGNLRYADMPEEIKNIRAAVDISKPQGDLDLTKINVNEAHAEIRQNPVDFTLAISTPVSDPYFDGALKGKVDLSHLKNALPMDSVNMSGVINADLMARGSYSDVEAERYDKIRSDGTVLLQNFVYETPELTQPVLVPKGNLSFSPDKILLSEFLMQLGESDFRLSGTVSNYLNYFLKEGVLNANLQLNSKRVNLNELLRLQVEDAAVAETKPAAQNTTEEEENVLAFSVPERVDVTFRSDIENAVFNRIPIRNINGVIKAADQKLTLQNLTMDMLEGRMNLNGSYKNTPENKPLFDFGFDINSFDIPTMFRTLAGFKNMIPGAGNSTGKLNSKFALKGQLGEKLSLIPASANGTGTFSTQNLEIVNSPVFNQLSGIIKKEKLKDIRVADFVANLNVENGNLLLKPFKTKVMGQETTVAGTLNVENLIDLRLDFNVEREAFGPDIQKILAVIPGNEKIKMLPAGVVINGPVGNPKVSPDLSKTTKAVADATKDDMKNSLDKLGKGILKLFEK</sequence>
<dbReference type="PANTHER" id="PTHR30441:SF8">
    <property type="entry name" value="DUF748 DOMAIN-CONTAINING PROTEIN"/>
    <property type="match status" value="1"/>
</dbReference>